<evidence type="ECO:0000313" key="2">
    <source>
        <dbReference type="Proteomes" id="UP000821866"/>
    </source>
</evidence>
<dbReference type="AlphaFoldDB" id="A0A9J6DJN2"/>
<gene>
    <name evidence="1" type="ORF">HPB51_021532</name>
</gene>
<protein>
    <submittedName>
        <fullName evidence="1">Uncharacterized protein</fullName>
    </submittedName>
</protein>
<reference evidence="1" key="2">
    <citation type="submission" date="2021-09" db="EMBL/GenBank/DDBJ databases">
        <authorList>
            <person name="Jia N."/>
            <person name="Wang J."/>
            <person name="Shi W."/>
            <person name="Du L."/>
            <person name="Sun Y."/>
            <person name="Zhan W."/>
            <person name="Jiang J."/>
            <person name="Wang Q."/>
            <person name="Zhang B."/>
            <person name="Ji P."/>
            <person name="Sakyi L.B."/>
            <person name="Cui X."/>
            <person name="Yuan T."/>
            <person name="Jiang B."/>
            <person name="Yang W."/>
            <person name="Lam T.T.-Y."/>
            <person name="Chang Q."/>
            <person name="Ding S."/>
            <person name="Wang X."/>
            <person name="Zhu J."/>
            <person name="Ruan X."/>
            <person name="Zhao L."/>
            <person name="Wei J."/>
            <person name="Que T."/>
            <person name="Du C."/>
            <person name="Cheng J."/>
            <person name="Dai P."/>
            <person name="Han X."/>
            <person name="Huang E."/>
            <person name="Gao Y."/>
            <person name="Liu J."/>
            <person name="Shao H."/>
            <person name="Ye R."/>
            <person name="Li L."/>
            <person name="Wei W."/>
            <person name="Wang X."/>
            <person name="Wang C."/>
            <person name="Huo Q."/>
            <person name="Li W."/>
            <person name="Guo W."/>
            <person name="Chen H."/>
            <person name="Chen S."/>
            <person name="Zhou L."/>
            <person name="Zhou L."/>
            <person name="Ni X."/>
            <person name="Tian J."/>
            <person name="Zhou Y."/>
            <person name="Sheng Y."/>
            <person name="Liu T."/>
            <person name="Pan Y."/>
            <person name="Xia L."/>
            <person name="Li J."/>
            <person name="Zhao F."/>
            <person name="Cao W."/>
        </authorList>
    </citation>
    <scope>NUCLEOTIDE SEQUENCE</scope>
    <source>
        <strain evidence="1">Rmic-2018</strain>
        <tissue evidence="1">Larvae</tissue>
    </source>
</reference>
<proteinExistence type="predicted"/>
<keyword evidence="2" id="KW-1185">Reference proteome</keyword>
<accession>A0A9J6DJN2</accession>
<dbReference type="EMBL" id="JABSTU010000009">
    <property type="protein sequence ID" value="KAH8022080.1"/>
    <property type="molecule type" value="Genomic_DNA"/>
</dbReference>
<evidence type="ECO:0000313" key="1">
    <source>
        <dbReference type="EMBL" id="KAH8022080.1"/>
    </source>
</evidence>
<reference evidence="1" key="1">
    <citation type="journal article" date="2020" name="Cell">
        <title>Large-Scale Comparative Analyses of Tick Genomes Elucidate Their Genetic Diversity and Vector Capacities.</title>
        <authorList>
            <consortium name="Tick Genome and Microbiome Consortium (TIGMIC)"/>
            <person name="Jia N."/>
            <person name="Wang J."/>
            <person name="Shi W."/>
            <person name="Du L."/>
            <person name="Sun Y."/>
            <person name="Zhan W."/>
            <person name="Jiang J.F."/>
            <person name="Wang Q."/>
            <person name="Zhang B."/>
            <person name="Ji P."/>
            <person name="Bell-Sakyi L."/>
            <person name="Cui X.M."/>
            <person name="Yuan T.T."/>
            <person name="Jiang B.G."/>
            <person name="Yang W.F."/>
            <person name="Lam T.T."/>
            <person name="Chang Q.C."/>
            <person name="Ding S.J."/>
            <person name="Wang X.J."/>
            <person name="Zhu J.G."/>
            <person name="Ruan X.D."/>
            <person name="Zhao L."/>
            <person name="Wei J.T."/>
            <person name="Ye R.Z."/>
            <person name="Que T.C."/>
            <person name="Du C.H."/>
            <person name="Zhou Y.H."/>
            <person name="Cheng J.X."/>
            <person name="Dai P.F."/>
            <person name="Guo W.B."/>
            <person name="Han X.H."/>
            <person name="Huang E.J."/>
            <person name="Li L.F."/>
            <person name="Wei W."/>
            <person name="Gao Y.C."/>
            <person name="Liu J.Z."/>
            <person name="Shao H.Z."/>
            <person name="Wang X."/>
            <person name="Wang C.C."/>
            <person name="Yang T.C."/>
            <person name="Huo Q.B."/>
            <person name="Li W."/>
            <person name="Chen H.Y."/>
            <person name="Chen S.E."/>
            <person name="Zhou L.G."/>
            <person name="Ni X.B."/>
            <person name="Tian J.H."/>
            <person name="Sheng Y."/>
            <person name="Liu T."/>
            <person name="Pan Y.S."/>
            <person name="Xia L.Y."/>
            <person name="Li J."/>
            <person name="Zhao F."/>
            <person name="Cao W.C."/>
        </authorList>
    </citation>
    <scope>NUCLEOTIDE SEQUENCE</scope>
    <source>
        <strain evidence="1">Rmic-2018</strain>
    </source>
</reference>
<organism evidence="1 2">
    <name type="scientific">Rhipicephalus microplus</name>
    <name type="common">Cattle tick</name>
    <name type="synonym">Boophilus microplus</name>
    <dbReference type="NCBI Taxonomy" id="6941"/>
    <lineage>
        <taxon>Eukaryota</taxon>
        <taxon>Metazoa</taxon>
        <taxon>Ecdysozoa</taxon>
        <taxon>Arthropoda</taxon>
        <taxon>Chelicerata</taxon>
        <taxon>Arachnida</taxon>
        <taxon>Acari</taxon>
        <taxon>Parasitiformes</taxon>
        <taxon>Ixodida</taxon>
        <taxon>Ixodoidea</taxon>
        <taxon>Ixodidae</taxon>
        <taxon>Rhipicephalinae</taxon>
        <taxon>Rhipicephalus</taxon>
        <taxon>Boophilus</taxon>
    </lineage>
</organism>
<sequence length="116" mass="13136">MRLSKHGQKFGQVGVLWFGCAPNAPQYRTAAYHAANHGAAGKKLEYFFTKFRATKDFTKSGLSRHFVPSDFKEGCTIRRLKKGSVSSVFHEYPSYLQPCKQTERSDAALRKRAALY</sequence>
<dbReference type="Proteomes" id="UP000821866">
    <property type="component" value="Chromosome 7"/>
</dbReference>
<dbReference type="PROSITE" id="PS51257">
    <property type="entry name" value="PROKAR_LIPOPROTEIN"/>
    <property type="match status" value="1"/>
</dbReference>
<comment type="caution">
    <text evidence="1">The sequence shown here is derived from an EMBL/GenBank/DDBJ whole genome shotgun (WGS) entry which is preliminary data.</text>
</comment>
<name>A0A9J6DJN2_RHIMP</name>